<comment type="subcellular location">
    <subcellularLocation>
        <location evidence="1">Mitochondrion</location>
    </subcellularLocation>
</comment>
<evidence type="ECO:0000256" key="9">
    <source>
        <dbReference type="RuleBase" id="RU003823"/>
    </source>
</evidence>
<evidence type="ECO:0000256" key="4">
    <source>
        <dbReference type="ARBA" id="ARBA00023128"/>
    </source>
</evidence>
<dbReference type="EMBL" id="KQ965749">
    <property type="protein sequence ID" value="KXS16993.1"/>
    <property type="molecule type" value="Genomic_DNA"/>
</dbReference>
<dbReference type="PANTHER" id="PTHR48277:SF1">
    <property type="entry name" value="MITOCHONDRIAL RIBOSOMAL PROTEIN S5"/>
    <property type="match status" value="1"/>
</dbReference>
<dbReference type="FunFam" id="3.30.230.10:FF:000002">
    <property type="entry name" value="30S ribosomal protein S5"/>
    <property type="match status" value="1"/>
</dbReference>
<reference evidence="12 13" key="1">
    <citation type="journal article" date="2015" name="Genome Biol. Evol.">
        <title>Phylogenomic analyses indicate that early fungi evolved digesting cell walls of algal ancestors of land plants.</title>
        <authorList>
            <person name="Chang Y."/>
            <person name="Wang S."/>
            <person name="Sekimoto S."/>
            <person name="Aerts A.L."/>
            <person name="Choi C."/>
            <person name="Clum A."/>
            <person name="LaButti K.M."/>
            <person name="Lindquist E.A."/>
            <person name="Yee Ngan C."/>
            <person name="Ohm R.A."/>
            <person name="Salamov A.A."/>
            <person name="Grigoriev I.V."/>
            <person name="Spatafora J.W."/>
            <person name="Berbee M.L."/>
        </authorList>
    </citation>
    <scope>NUCLEOTIDE SEQUENCE [LARGE SCALE GENOMIC DNA]</scope>
    <source>
        <strain evidence="12 13">JEL478</strain>
    </source>
</reference>
<name>A0A139AKF8_GONPJ</name>
<gene>
    <name evidence="12" type="ORF">M427DRAFT_55018</name>
</gene>
<feature type="domain" description="S5 DRBM" evidence="11">
    <location>
        <begin position="112"/>
        <end position="175"/>
    </location>
</feature>
<evidence type="ECO:0000259" key="11">
    <source>
        <dbReference type="PROSITE" id="PS50881"/>
    </source>
</evidence>
<evidence type="ECO:0000313" key="13">
    <source>
        <dbReference type="Proteomes" id="UP000070544"/>
    </source>
</evidence>
<keyword evidence="5 8" id="KW-0687">Ribonucleoprotein</keyword>
<dbReference type="Pfam" id="PF00333">
    <property type="entry name" value="Ribosomal_S5"/>
    <property type="match status" value="1"/>
</dbReference>
<dbReference type="Proteomes" id="UP000070544">
    <property type="component" value="Unassembled WGS sequence"/>
</dbReference>
<dbReference type="GO" id="GO:0006412">
    <property type="term" value="P:translation"/>
    <property type="evidence" value="ECO:0007669"/>
    <property type="project" value="InterPro"/>
</dbReference>
<dbReference type="Pfam" id="PF03719">
    <property type="entry name" value="Ribosomal_S5_C"/>
    <property type="match status" value="1"/>
</dbReference>
<dbReference type="AlphaFoldDB" id="A0A139AKF8"/>
<keyword evidence="3 8" id="KW-0689">Ribosomal protein</keyword>
<dbReference type="FunFam" id="3.30.160.20:FF:000022">
    <property type="entry name" value="28S ribosomal protein S5, mitochondrial"/>
    <property type="match status" value="1"/>
</dbReference>
<comment type="similarity">
    <text evidence="2 9">Belongs to the universal ribosomal protein uS5 family.</text>
</comment>
<evidence type="ECO:0000256" key="6">
    <source>
        <dbReference type="ARBA" id="ARBA00039335"/>
    </source>
</evidence>
<protein>
    <recommendedName>
        <fullName evidence="6">Small ribosomal subunit protein uS5m</fullName>
    </recommendedName>
    <alternativeName>
        <fullName evidence="7">28S ribosomal protein S5, mitochondrial</fullName>
    </alternativeName>
</protein>
<evidence type="ECO:0000313" key="12">
    <source>
        <dbReference type="EMBL" id="KXS16993.1"/>
    </source>
</evidence>
<dbReference type="PROSITE" id="PS00585">
    <property type="entry name" value="RIBOSOMAL_S5"/>
    <property type="match status" value="1"/>
</dbReference>
<dbReference type="SUPFAM" id="SSF54768">
    <property type="entry name" value="dsRNA-binding domain-like"/>
    <property type="match status" value="1"/>
</dbReference>
<dbReference type="SUPFAM" id="SSF54211">
    <property type="entry name" value="Ribosomal protein S5 domain 2-like"/>
    <property type="match status" value="1"/>
</dbReference>
<evidence type="ECO:0000256" key="1">
    <source>
        <dbReference type="ARBA" id="ARBA00004173"/>
    </source>
</evidence>
<evidence type="ECO:0000256" key="5">
    <source>
        <dbReference type="ARBA" id="ARBA00023274"/>
    </source>
</evidence>
<sequence>MLPRVLSIARPPSIACVSSLPSCVFAPPRSALASSSLSLPDRFLSSTPTHLQSPEDSTSQQPSQPPRRQSFNTRQSRPQTTPAVPEVSAFPSVYPTPPSVDLPPNPTNIGPLYKRLIHVRRVVRQSRAGKVRRMWAMVVVGNRNGAAGVGEGKATELNAAVQKAIRRAVENMAPVARYENRTLWHDVEHTFNESTRVRLWARAPGHGLVANPHVHTLLTACGVHDCASKVTGSTNPMNVVKAAFEALGKQKTADEVARARGRKVVDVQRIYYGGSS</sequence>
<accession>A0A139AKF8</accession>
<evidence type="ECO:0000256" key="10">
    <source>
        <dbReference type="SAM" id="MobiDB-lite"/>
    </source>
</evidence>
<dbReference type="InterPro" id="IPR018192">
    <property type="entry name" value="Ribosomal_uS5_N_CS"/>
</dbReference>
<dbReference type="GO" id="GO:0005743">
    <property type="term" value="C:mitochondrial inner membrane"/>
    <property type="evidence" value="ECO:0007669"/>
    <property type="project" value="UniProtKB-ARBA"/>
</dbReference>
<dbReference type="GO" id="GO:0003723">
    <property type="term" value="F:RNA binding"/>
    <property type="evidence" value="ECO:0007669"/>
    <property type="project" value="InterPro"/>
</dbReference>
<organism evidence="12 13">
    <name type="scientific">Gonapodya prolifera (strain JEL478)</name>
    <name type="common">Monoblepharis prolifera</name>
    <dbReference type="NCBI Taxonomy" id="1344416"/>
    <lineage>
        <taxon>Eukaryota</taxon>
        <taxon>Fungi</taxon>
        <taxon>Fungi incertae sedis</taxon>
        <taxon>Chytridiomycota</taxon>
        <taxon>Chytridiomycota incertae sedis</taxon>
        <taxon>Monoblepharidomycetes</taxon>
        <taxon>Monoblepharidales</taxon>
        <taxon>Gonapodyaceae</taxon>
        <taxon>Gonapodya</taxon>
    </lineage>
</organism>
<dbReference type="InterPro" id="IPR005324">
    <property type="entry name" value="Ribosomal_uS5_C"/>
</dbReference>
<dbReference type="InterPro" id="IPR000851">
    <property type="entry name" value="Ribosomal_uS5"/>
</dbReference>
<feature type="compositionally biased region" description="Low complexity" evidence="10">
    <location>
        <begin position="52"/>
        <end position="70"/>
    </location>
</feature>
<dbReference type="InterPro" id="IPR013810">
    <property type="entry name" value="Ribosomal_uS5_N"/>
</dbReference>
<dbReference type="STRING" id="1344416.A0A139AKF8"/>
<feature type="region of interest" description="Disordered" evidence="10">
    <location>
        <begin position="42"/>
        <end position="102"/>
    </location>
</feature>
<dbReference type="InterPro" id="IPR020568">
    <property type="entry name" value="Ribosomal_Su5_D2-typ_SF"/>
</dbReference>
<keyword evidence="4" id="KW-0496">Mitochondrion</keyword>
<dbReference type="Gene3D" id="3.30.230.10">
    <property type="match status" value="1"/>
</dbReference>
<feature type="compositionally biased region" description="Polar residues" evidence="10">
    <location>
        <begin position="71"/>
        <end position="82"/>
    </location>
</feature>
<dbReference type="InterPro" id="IPR014721">
    <property type="entry name" value="Ribsml_uS5_D2-typ_fold_subgr"/>
</dbReference>
<dbReference type="Gene3D" id="3.30.160.20">
    <property type="match status" value="1"/>
</dbReference>
<evidence type="ECO:0000256" key="7">
    <source>
        <dbReference type="ARBA" id="ARBA00041606"/>
    </source>
</evidence>
<evidence type="ECO:0000256" key="3">
    <source>
        <dbReference type="ARBA" id="ARBA00022980"/>
    </source>
</evidence>
<proteinExistence type="inferred from homology"/>
<evidence type="ECO:0000256" key="2">
    <source>
        <dbReference type="ARBA" id="ARBA00008945"/>
    </source>
</evidence>
<dbReference type="PANTHER" id="PTHR48277">
    <property type="entry name" value="MITOCHONDRIAL RIBOSOMAL PROTEIN S5"/>
    <property type="match status" value="1"/>
</dbReference>
<keyword evidence="13" id="KW-1185">Reference proteome</keyword>
<dbReference type="OMA" id="ATHIIMR"/>
<dbReference type="PROSITE" id="PS50881">
    <property type="entry name" value="S5_DSRBD"/>
    <property type="match status" value="1"/>
</dbReference>
<dbReference type="GO" id="GO:0003735">
    <property type="term" value="F:structural constituent of ribosome"/>
    <property type="evidence" value="ECO:0007669"/>
    <property type="project" value="UniProtKB-UniRule"/>
</dbReference>
<dbReference type="OrthoDB" id="309483at2759"/>
<evidence type="ECO:0000256" key="8">
    <source>
        <dbReference type="PROSITE-ProRule" id="PRU00268"/>
    </source>
</evidence>
<dbReference type="GO" id="GO:0005763">
    <property type="term" value="C:mitochondrial small ribosomal subunit"/>
    <property type="evidence" value="ECO:0007669"/>
    <property type="project" value="UniProtKB-ARBA"/>
</dbReference>